<comment type="caution">
    <text evidence="2">The sequence shown here is derived from an EMBL/GenBank/DDBJ whole genome shotgun (WGS) entry which is preliminary data.</text>
</comment>
<accession>A0A7Z8Y7S9</accession>
<dbReference type="AlphaFoldDB" id="A0A7Z8Y7S9"/>
<dbReference type="Proteomes" id="UP000269974">
    <property type="component" value="Unassembled WGS sequence"/>
</dbReference>
<proteinExistence type="predicted"/>
<organism evidence="2 3">
    <name type="scientific">Actinobaculum suis</name>
    <dbReference type="NCBI Taxonomy" id="1657"/>
    <lineage>
        <taxon>Bacteria</taxon>
        <taxon>Bacillati</taxon>
        <taxon>Actinomycetota</taxon>
        <taxon>Actinomycetes</taxon>
        <taxon>Actinomycetales</taxon>
        <taxon>Actinomycetaceae</taxon>
        <taxon>Actinobaculum</taxon>
    </lineage>
</organism>
<evidence type="ECO:0000259" key="1">
    <source>
        <dbReference type="Pfam" id="PF13274"/>
    </source>
</evidence>
<evidence type="ECO:0000313" key="2">
    <source>
        <dbReference type="EMBL" id="VDG75453.1"/>
    </source>
</evidence>
<dbReference type="EMBL" id="UYIO01000001">
    <property type="protein sequence ID" value="VDG75453.1"/>
    <property type="molecule type" value="Genomic_DNA"/>
</dbReference>
<sequence length="196" mass="22328">MLSVFDIAPQFIDRAGGTIEAVKLEKLCFYAFGWYAHLTGEPLFSERFYAMQHGPVVGDLLTAHAGLKEVDQDVLSSRFAPWETEREEPGGYIKKVIDCVWGTYGSLDAFDLAEYSHKEKVWQKAWKRRPKGKRRADLPHEDLIPYFLAREPQSDEVPDLPPAMLTVVKQEILDAAERSSSVHHPFIEAIRKQRAA</sequence>
<evidence type="ECO:0000313" key="3">
    <source>
        <dbReference type="Proteomes" id="UP000269974"/>
    </source>
</evidence>
<gene>
    <name evidence="2" type="ORF">NCTC10327_00168</name>
</gene>
<protein>
    <submittedName>
        <fullName evidence="2">Prophage protein 01</fullName>
    </submittedName>
</protein>
<dbReference type="InterPro" id="IPR025272">
    <property type="entry name" value="SocA_Panacea"/>
</dbReference>
<dbReference type="RefSeq" id="WP_185933576.1">
    <property type="nucleotide sequence ID" value="NZ_UYIO01000001.1"/>
</dbReference>
<feature type="domain" description="Antitoxin SocA-like Panacea" evidence="1">
    <location>
        <begin position="24"/>
        <end position="123"/>
    </location>
</feature>
<reference evidence="2 3" key="1">
    <citation type="submission" date="2018-11" db="EMBL/GenBank/DDBJ databases">
        <authorList>
            <consortium name="Pathogen Informatics"/>
        </authorList>
    </citation>
    <scope>NUCLEOTIDE SEQUENCE [LARGE SCALE GENOMIC DNA]</scope>
    <source>
        <strain evidence="2 3">NCTC10327</strain>
    </source>
</reference>
<name>A0A7Z8Y7S9_9ACTO</name>
<dbReference type="Pfam" id="PF13274">
    <property type="entry name" value="SocA_Panacea"/>
    <property type="match status" value="1"/>
</dbReference>